<organism evidence="2 3">
    <name type="scientific">Marinagarivorans cellulosilyticus</name>
    <dbReference type="NCBI Taxonomy" id="2721545"/>
    <lineage>
        <taxon>Bacteria</taxon>
        <taxon>Pseudomonadati</taxon>
        <taxon>Pseudomonadota</taxon>
        <taxon>Gammaproteobacteria</taxon>
        <taxon>Cellvibrionales</taxon>
        <taxon>Cellvibrionaceae</taxon>
        <taxon>Marinagarivorans</taxon>
    </lineage>
</organism>
<feature type="transmembrane region" description="Helical" evidence="1">
    <location>
        <begin position="13"/>
        <end position="35"/>
    </location>
</feature>
<keyword evidence="3" id="KW-1185">Reference proteome</keyword>
<evidence type="ECO:0000256" key="1">
    <source>
        <dbReference type="SAM" id="Phobius"/>
    </source>
</evidence>
<reference evidence="2 3" key="1">
    <citation type="journal article" date="2022" name="IScience">
        <title>An ultrasensitive nanofiber-based assay for enzymatic hydrolysis and deep-sea microbial degradation of cellulose.</title>
        <authorList>
            <person name="Tsudome M."/>
            <person name="Tachioka M."/>
            <person name="Miyazaki M."/>
            <person name="Uchimura K."/>
            <person name="Tsuda M."/>
            <person name="Takaki Y."/>
            <person name="Deguchi S."/>
        </authorList>
    </citation>
    <scope>NUCLEOTIDE SEQUENCE [LARGE SCALE GENOMIC DNA]</scope>
    <source>
        <strain evidence="2 3">GE09</strain>
    </source>
</reference>
<evidence type="ECO:0000313" key="2">
    <source>
        <dbReference type="EMBL" id="BCD97165.1"/>
    </source>
</evidence>
<proteinExistence type="predicted"/>
<feature type="transmembrane region" description="Helical" evidence="1">
    <location>
        <begin position="113"/>
        <end position="132"/>
    </location>
</feature>
<gene>
    <name evidence="2" type="ORF">MARGE09_P1366</name>
</gene>
<dbReference type="AlphaFoldDB" id="A0AAN1WGH0"/>
<feature type="transmembrane region" description="Helical" evidence="1">
    <location>
        <begin position="209"/>
        <end position="229"/>
    </location>
</feature>
<keyword evidence="1" id="KW-1133">Transmembrane helix</keyword>
<feature type="transmembrane region" description="Helical" evidence="1">
    <location>
        <begin position="235"/>
        <end position="255"/>
    </location>
</feature>
<dbReference type="KEGG" id="marq:MARGE09_P1366"/>
<accession>A0AAN1WGH0</accession>
<feature type="transmembrane region" description="Helical" evidence="1">
    <location>
        <begin position="56"/>
        <end position="78"/>
    </location>
</feature>
<evidence type="ECO:0000313" key="3">
    <source>
        <dbReference type="Proteomes" id="UP001320119"/>
    </source>
</evidence>
<keyword evidence="1" id="KW-0472">Membrane</keyword>
<name>A0AAN1WGH0_9GAMM</name>
<sequence>MEIKQNPFSVYDFLGYLTPGIIFIQCSSYYMSHIFKDNQNITAILNYTTPDSAKQYLPFVLASYVMGHILSLVSSWVIELYLIKRHGHASKYLLGQEIKGYFNSFDNNNFKKIRGLIFIVILFPISILDKILGDHLRMKFLYAKELDGLLQNIIIKKIEHVIKTHGKPDQEIEYNPDNQNYFAYIYHYTLENTNHHIQKFQNYVTLYGLLRNLTLIALLFFWLSAATFISDITNINLLYFTTFTGLLAFTLFVGYSKFMRRYTVEVLMAFATSYKTD</sequence>
<keyword evidence="1" id="KW-0812">Transmembrane</keyword>
<dbReference type="Proteomes" id="UP001320119">
    <property type="component" value="Chromosome"/>
</dbReference>
<dbReference type="RefSeq" id="WP_236986640.1">
    <property type="nucleotide sequence ID" value="NZ_AP023086.1"/>
</dbReference>
<dbReference type="EMBL" id="AP023086">
    <property type="protein sequence ID" value="BCD97165.1"/>
    <property type="molecule type" value="Genomic_DNA"/>
</dbReference>
<protein>
    <submittedName>
        <fullName evidence="2">Uncharacterized protein</fullName>
    </submittedName>
</protein>